<protein>
    <recommendedName>
        <fullName evidence="5 10">N-(5'-phosphoribosyl)anthranilate isomerase</fullName>
        <shortName evidence="10">PRAI</shortName>
        <ecNumber evidence="4 10">5.3.1.24</ecNumber>
    </recommendedName>
</protein>
<keyword evidence="8 10" id="KW-0057">Aromatic amino acid biosynthesis</keyword>
<sequence length="205" mass="22313">MTKVKICGLQEPEHVKTAVSAGADAIGFVFAASKRQISIDKAKELAKFVPEGVLKIGVFVDPTIEELEQIVDTVPLDYVQFHGHETPEYIETCQFPSIKALAVKKVEDIENGSKYKTDYLLFDAPGTDFQGGSGISFDWQLLQGHGISENRLILAGGLTPTNVGDAINRVQPYMVDVSSGVEVDGRKSNELIKAFIQAAKGEERS</sequence>
<evidence type="ECO:0000256" key="9">
    <source>
        <dbReference type="ARBA" id="ARBA00023235"/>
    </source>
</evidence>
<keyword evidence="13" id="KW-1185">Reference proteome</keyword>
<organism evidence="12 13">
    <name type="scientific">Viridibacillus arenosi FSL R5-213</name>
    <dbReference type="NCBI Taxonomy" id="1227360"/>
    <lineage>
        <taxon>Bacteria</taxon>
        <taxon>Bacillati</taxon>
        <taxon>Bacillota</taxon>
        <taxon>Bacilli</taxon>
        <taxon>Bacillales</taxon>
        <taxon>Caryophanaceae</taxon>
        <taxon>Viridibacillus</taxon>
    </lineage>
</organism>
<keyword evidence="9 10" id="KW-0413">Isomerase</keyword>
<dbReference type="Proteomes" id="UP000019062">
    <property type="component" value="Unassembled WGS sequence"/>
</dbReference>
<dbReference type="CDD" id="cd00405">
    <property type="entry name" value="PRAI"/>
    <property type="match status" value="1"/>
</dbReference>
<keyword evidence="7 10" id="KW-0822">Tryptophan biosynthesis</keyword>
<evidence type="ECO:0000313" key="13">
    <source>
        <dbReference type="Proteomes" id="UP000019062"/>
    </source>
</evidence>
<gene>
    <name evidence="10" type="primary">trpF</name>
    <name evidence="12" type="ORF">C176_06437</name>
</gene>
<accession>W4F0F1</accession>
<dbReference type="Gene3D" id="3.20.20.70">
    <property type="entry name" value="Aldolase class I"/>
    <property type="match status" value="1"/>
</dbReference>
<dbReference type="PANTHER" id="PTHR42894">
    <property type="entry name" value="N-(5'-PHOSPHORIBOSYL)ANTHRANILATE ISOMERASE"/>
    <property type="match status" value="1"/>
</dbReference>
<dbReference type="EC" id="5.3.1.24" evidence="4 10"/>
<proteinExistence type="inferred from homology"/>
<dbReference type="Pfam" id="PF00697">
    <property type="entry name" value="PRAI"/>
    <property type="match status" value="1"/>
</dbReference>
<evidence type="ECO:0000256" key="2">
    <source>
        <dbReference type="ARBA" id="ARBA00004664"/>
    </source>
</evidence>
<dbReference type="UniPathway" id="UPA00035">
    <property type="reaction ID" value="UER00042"/>
</dbReference>
<evidence type="ECO:0000259" key="11">
    <source>
        <dbReference type="Pfam" id="PF00697"/>
    </source>
</evidence>
<evidence type="ECO:0000256" key="5">
    <source>
        <dbReference type="ARBA" id="ARBA00022272"/>
    </source>
</evidence>
<comment type="caution">
    <text evidence="12">The sequence shown here is derived from an EMBL/GenBank/DDBJ whole genome shotgun (WGS) entry which is preliminary data.</text>
</comment>
<comment type="pathway">
    <text evidence="2 10">Amino-acid biosynthesis; L-tryptophan biosynthesis; L-tryptophan from chorismate: step 3/5.</text>
</comment>
<dbReference type="InterPro" id="IPR011060">
    <property type="entry name" value="RibuloseP-bd_barrel"/>
</dbReference>
<evidence type="ECO:0000256" key="7">
    <source>
        <dbReference type="ARBA" id="ARBA00022822"/>
    </source>
</evidence>
<dbReference type="PATRIC" id="fig|1227360.4.peg.1304"/>
<evidence type="ECO:0000256" key="1">
    <source>
        <dbReference type="ARBA" id="ARBA00001164"/>
    </source>
</evidence>
<dbReference type="eggNOG" id="COG0135">
    <property type="taxonomic scope" value="Bacteria"/>
</dbReference>
<evidence type="ECO:0000256" key="6">
    <source>
        <dbReference type="ARBA" id="ARBA00022605"/>
    </source>
</evidence>
<evidence type="ECO:0000256" key="10">
    <source>
        <dbReference type="HAMAP-Rule" id="MF_00135"/>
    </source>
</evidence>
<dbReference type="GO" id="GO:0004640">
    <property type="term" value="F:phosphoribosylanthranilate isomerase activity"/>
    <property type="evidence" value="ECO:0007669"/>
    <property type="project" value="UniProtKB-UniRule"/>
</dbReference>
<dbReference type="RefSeq" id="WP_038181548.1">
    <property type="nucleotide sequence ID" value="NZ_ASQA01000013.1"/>
</dbReference>
<dbReference type="FunFam" id="3.20.20.70:FF:000075">
    <property type="entry name" value="Tryptophan biosynthesis protein TRP1"/>
    <property type="match status" value="1"/>
</dbReference>
<dbReference type="GO" id="GO:0000162">
    <property type="term" value="P:L-tryptophan biosynthetic process"/>
    <property type="evidence" value="ECO:0007669"/>
    <property type="project" value="UniProtKB-UniRule"/>
</dbReference>
<dbReference type="EMBL" id="ASQA01000013">
    <property type="protein sequence ID" value="ETT86328.1"/>
    <property type="molecule type" value="Genomic_DNA"/>
</dbReference>
<evidence type="ECO:0000313" key="12">
    <source>
        <dbReference type="EMBL" id="ETT86328.1"/>
    </source>
</evidence>
<dbReference type="HAMAP" id="MF_00135">
    <property type="entry name" value="PRAI"/>
    <property type="match status" value="1"/>
</dbReference>
<dbReference type="PANTHER" id="PTHR42894:SF1">
    <property type="entry name" value="N-(5'-PHOSPHORIBOSYL)ANTHRANILATE ISOMERASE"/>
    <property type="match status" value="1"/>
</dbReference>
<name>W4F0F1_9BACL</name>
<comment type="similarity">
    <text evidence="3 10">Belongs to the TrpF family.</text>
</comment>
<comment type="catalytic activity">
    <reaction evidence="1 10">
        <text>N-(5-phospho-beta-D-ribosyl)anthranilate = 1-(2-carboxyphenylamino)-1-deoxy-D-ribulose 5-phosphate</text>
        <dbReference type="Rhea" id="RHEA:21540"/>
        <dbReference type="ChEBI" id="CHEBI:18277"/>
        <dbReference type="ChEBI" id="CHEBI:58613"/>
        <dbReference type="EC" id="5.3.1.24"/>
    </reaction>
</comment>
<evidence type="ECO:0000256" key="4">
    <source>
        <dbReference type="ARBA" id="ARBA00012572"/>
    </source>
</evidence>
<dbReference type="InterPro" id="IPR001240">
    <property type="entry name" value="PRAI_dom"/>
</dbReference>
<evidence type="ECO:0000256" key="8">
    <source>
        <dbReference type="ARBA" id="ARBA00023141"/>
    </source>
</evidence>
<evidence type="ECO:0000256" key="3">
    <source>
        <dbReference type="ARBA" id="ARBA00007571"/>
    </source>
</evidence>
<dbReference type="AlphaFoldDB" id="W4F0F1"/>
<dbReference type="NCBIfam" id="NF002300">
    <property type="entry name" value="PRK01222.1-7"/>
    <property type="match status" value="1"/>
</dbReference>
<dbReference type="SUPFAM" id="SSF51366">
    <property type="entry name" value="Ribulose-phoshate binding barrel"/>
    <property type="match status" value="1"/>
</dbReference>
<feature type="domain" description="N-(5'phosphoribosyl) anthranilate isomerase (PRAI)" evidence="11">
    <location>
        <begin position="4"/>
        <end position="198"/>
    </location>
</feature>
<dbReference type="InterPro" id="IPR013785">
    <property type="entry name" value="Aldolase_TIM"/>
</dbReference>
<dbReference type="InterPro" id="IPR044643">
    <property type="entry name" value="TrpF_fam"/>
</dbReference>
<keyword evidence="6 10" id="KW-0028">Amino-acid biosynthesis</keyword>
<reference evidence="12 13" key="1">
    <citation type="journal article" date="2014" name="BMC Genomics">
        <title>Genomic comparison of sporeforming bacilli isolated from milk.</title>
        <authorList>
            <person name="Moreno Switt A.I."/>
            <person name="Andrus A.D."/>
            <person name="Ranieri M.L."/>
            <person name="Orsi R.H."/>
            <person name="Ivy R."/>
            <person name="den Bakker H.C."/>
            <person name="Martin N.H."/>
            <person name="Wiedmann M."/>
            <person name="Boor K.J."/>
        </authorList>
    </citation>
    <scope>NUCLEOTIDE SEQUENCE [LARGE SCALE GENOMIC DNA]</scope>
    <source>
        <strain evidence="12 13">FSL R5-213</strain>
    </source>
</reference>